<gene>
    <name evidence="2" type="ordered locus">RMDY18_06680</name>
</gene>
<evidence type="ECO:0000256" key="1">
    <source>
        <dbReference type="SAM" id="MobiDB-lite"/>
    </source>
</evidence>
<dbReference type="KEGG" id="rmu:RMDY18_06680"/>
<proteinExistence type="predicted"/>
<organism evidence="2 3">
    <name type="scientific">Rothia mucilaginosa (strain DY-18)</name>
    <name type="common">Stomatococcus mucilaginosus</name>
    <dbReference type="NCBI Taxonomy" id="680646"/>
    <lineage>
        <taxon>Bacteria</taxon>
        <taxon>Bacillati</taxon>
        <taxon>Actinomycetota</taxon>
        <taxon>Actinomycetes</taxon>
        <taxon>Micrococcales</taxon>
        <taxon>Micrococcaceae</taxon>
        <taxon>Rothia</taxon>
    </lineage>
</organism>
<dbReference type="Proteomes" id="UP000001883">
    <property type="component" value="Chromosome"/>
</dbReference>
<dbReference type="EMBL" id="AP011540">
    <property type="protein sequence ID" value="BAI64500.1"/>
    <property type="molecule type" value="Genomic_DNA"/>
</dbReference>
<reference evidence="2 3" key="2">
    <citation type="journal article" date="2010" name="J Osaka Dent Univ">
        <title>Isolation and identification of Rothia mucilaginosa from persistent apical periodontitis lesions.</title>
        <authorList>
            <person name="Yamane K."/>
            <person name="Yoshida M."/>
            <person name="Fujihira T."/>
            <person name="Baba T."/>
            <person name="Tsuji N."/>
            <person name="Hayashi H."/>
            <person name="Sugimori C."/>
            <person name="Yamanaka T."/>
            <person name="Mashimo C."/>
            <person name="Nambu T."/>
            <person name="Kawai H."/>
            <person name="Fukushima H."/>
        </authorList>
    </citation>
    <scope>NUCLEOTIDE SEQUENCE [LARGE SCALE GENOMIC DNA]</scope>
    <source>
        <strain evidence="2 3">DY-18</strain>
    </source>
</reference>
<reference evidence="2 3" key="3">
    <citation type="journal article" date="2010" name="Sequencing">
        <title>Complete Genome Sequence of Rothia mucilaginosa DY-18: A Clinical Isolate with Dense Meshwork-Like Structures from a Persistent Apical Periodontitis Lesion.</title>
        <authorList>
            <person name="Yamane K."/>
            <person name="Nambu T."/>
            <person name="Yamanaka T."/>
            <person name="Mashimo C."/>
            <person name="Sugimori C."/>
            <person name="Leung K.-P."/>
            <person name="Fukushima H."/>
        </authorList>
    </citation>
    <scope>NUCLEOTIDE SEQUENCE [LARGE SCALE GENOMIC DNA]</scope>
    <source>
        <strain evidence="2 3">DY-18</strain>
    </source>
</reference>
<feature type="compositionally biased region" description="Basic residues" evidence="1">
    <location>
        <begin position="530"/>
        <end position="549"/>
    </location>
</feature>
<evidence type="ECO:0000313" key="3">
    <source>
        <dbReference type="Proteomes" id="UP000001883"/>
    </source>
</evidence>
<feature type="compositionally biased region" description="Polar residues" evidence="1">
    <location>
        <begin position="571"/>
        <end position="586"/>
    </location>
</feature>
<sequence length="586" mass="66380">MQGRVQANPAALLHQVARTVRTVSNNIRRIIRRRNGHHTIQTVQLRLFTAEGNHLRLTILHVHHHDALIASPTGITRSHRRTQTHHLRQTQRLAGIITHNAGNNHSRRTLSRRHNRHAGTIVRNVHARKAQITLPGQTNIHAALTLGCILRIRLKSTHNALTISSPHPAVRIKTRGSQRGTLPHAAGSALIHRVQARGIVRQAGVNIRRIAHRRGTQLGHATQKQLLTRIAHIVIARHHLAVRINSNRAGRNTRVQLHRRKAARRVLRNQSAVIENLSLAQTREVLQAVHNLLTHTRQTIIVQVLTGEANQHILVIAHARGFKVHRLVQRRERNILQVGRRASHQGTHQQLKVTVRMREPADIRHSITERTIIEIQAAWAKHTLKLSAVQPQTIRAGANAPLVIFHDHRKILSLSLSLRECARNTLTIHSRRLLETHMIRTLGSSTIVTARLHRITVHASRTHRIPTARKRRAQILARHSIILNAVHTSTHEALNNRLGGSTRQRSRRTRRRSVNALHVQTAAVLSHSIVRGKTRARAHERRQRHRTPRQRGASRNNSPMSHGGLNLPLRTKTNNHQLPLQATATR</sequence>
<evidence type="ECO:0000313" key="2">
    <source>
        <dbReference type="EMBL" id="BAI64500.1"/>
    </source>
</evidence>
<reference evidence="3" key="1">
    <citation type="submission" date="2009-07" db="EMBL/GenBank/DDBJ databases">
        <title>Complete genome sequence of Rothia mucilaginosa DJ.</title>
        <authorList>
            <person name="Yamane K."/>
            <person name="Nambu T."/>
            <person name="Mashimo C."/>
            <person name="Sugimori C."/>
            <person name="Yamanaka T."/>
            <person name="Leung K."/>
            <person name="Fukushima H."/>
        </authorList>
    </citation>
    <scope>NUCLEOTIDE SEQUENCE [LARGE SCALE GENOMIC DNA]</scope>
    <source>
        <strain evidence="3">DY-18</strain>
    </source>
</reference>
<feature type="compositionally biased region" description="Basic residues" evidence="1">
    <location>
        <begin position="504"/>
        <end position="513"/>
    </location>
</feature>
<accession>D2NS74</accession>
<dbReference type="AlphaFoldDB" id="D2NS74"/>
<name>D2NS74_ROTMD</name>
<keyword evidence="3" id="KW-1185">Reference proteome</keyword>
<protein>
    <submittedName>
        <fullName evidence="2">Histidinol phosphatase</fullName>
    </submittedName>
</protein>
<dbReference type="HOGENOM" id="CLU_465299_0_0_11"/>
<feature type="region of interest" description="Disordered" evidence="1">
    <location>
        <begin position="493"/>
        <end position="586"/>
    </location>
</feature>